<feature type="coiled-coil region" evidence="2">
    <location>
        <begin position="79"/>
        <end position="190"/>
    </location>
</feature>
<gene>
    <name evidence="3" type="ORF">LSG31_09260</name>
</gene>
<comment type="similarity">
    <text evidence="1">Belongs to the PspA/Vipp/IM30 family.</text>
</comment>
<dbReference type="PANTHER" id="PTHR31088">
    <property type="entry name" value="MEMBRANE-ASSOCIATED PROTEIN VIPP1, CHLOROPLASTIC"/>
    <property type="match status" value="1"/>
</dbReference>
<sequence length="226" mass="26265">MSIFGRIKDIVRANINEIISKAEDPEKALNLYIEDAIEQLRQFKVEVSRFEAERIRIAKEIRTCESMISDWHEKAKLAIREEKEDLARKALEKEQHEQDRLEKLQPQLEQAEKTSAQLKEQLQSLEEKLEEAREKRDDLISRNRLAETQKSLANAVSGLSGDDPLSKFDRMEEKVKAKEAEAEAANVTLQSSLRYEFDELEKQEKKSKVDDALTKLRAELHSESRE</sequence>
<evidence type="ECO:0000313" key="3">
    <source>
        <dbReference type="EMBL" id="UOF92327.1"/>
    </source>
</evidence>
<proteinExistence type="inferred from homology"/>
<dbReference type="InterPro" id="IPR007157">
    <property type="entry name" value="PspA_VIPP1"/>
</dbReference>
<evidence type="ECO:0000256" key="1">
    <source>
        <dbReference type="ARBA" id="ARBA00043985"/>
    </source>
</evidence>
<dbReference type="Proteomes" id="UP000830167">
    <property type="component" value="Chromosome"/>
</dbReference>
<accession>A0ABY4CPB8</accession>
<evidence type="ECO:0000313" key="4">
    <source>
        <dbReference type="Proteomes" id="UP000830167"/>
    </source>
</evidence>
<dbReference type="RefSeq" id="WP_347439002.1">
    <property type="nucleotide sequence ID" value="NZ_CP089291.1"/>
</dbReference>
<evidence type="ECO:0000256" key="2">
    <source>
        <dbReference type="SAM" id="Coils"/>
    </source>
</evidence>
<dbReference type="EMBL" id="CP089291">
    <property type="protein sequence ID" value="UOF92327.1"/>
    <property type="molecule type" value="Genomic_DNA"/>
</dbReference>
<dbReference type="PANTHER" id="PTHR31088:SF6">
    <property type="entry name" value="PHAGE SHOCK PROTEIN A"/>
    <property type="match status" value="1"/>
</dbReference>
<keyword evidence="2" id="KW-0175">Coiled coil</keyword>
<keyword evidence="4" id="KW-1185">Reference proteome</keyword>
<dbReference type="Pfam" id="PF04012">
    <property type="entry name" value="PspA_IM30"/>
    <property type="match status" value="1"/>
</dbReference>
<organism evidence="3 4">
    <name type="scientific">Fodinisporobacter ferrooxydans</name>
    <dbReference type="NCBI Taxonomy" id="2901836"/>
    <lineage>
        <taxon>Bacteria</taxon>
        <taxon>Bacillati</taxon>
        <taxon>Bacillota</taxon>
        <taxon>Bacilli</taxon>
        <taxon>Bacillales</taxon>
        <taxon>Alicyclobacillaceae</taxon>
        <taxon>Fodinisporobacter</taxon>
    </lineage>
</organism>
<name>A0ABY4CPB8_9BACL</name>
<reference evidence="3" key="1">
    <citation type="submission" date="2021-12" db="EMBL/GenBank/DDBJ databases">
        <title>Alicyclobacillaceae gen. nov., sp. nov., isolated from chalcocite enrichment system.</title>
        <authorList>
            <person name="Jiang Z."/>
        </authorList>
    </citation>
    <scope>NUCLEOTIDE SEQUENCE</scope>
    <source>
        <strain evidence="3">MYW30-H2</strain>
    </source>
</reference>
<protein>
    <submittedName>
        <fullName evidence="3">PspA/IM30 family protein</fullName>
    </submittedName>
</protein>